<organism evidence="1 2">
    <name type="scientific">Polynucleobacter brandtiae</name>
    <dbReference type="NCBI Taxonomy" id="1938816"/>
    <lineage>
        <taxon>Bacteria</taxon>
        <taxon>Pseudomonadati</taxon>
        <taxon>Pseudomonadota</taxon>
        <taxon>Betaproteobacteria</taxon>
        <taxon>Burkholderiales</taxon>
        <taxon>Burkholderiaceae</taxon>
        <taxon>Polynucleobacter</taxon>
    </lineage>
</organism>
<protein>
    <submittedName>
        <fullName evidence="1">Uncharacterized protein DUF1841</fullName>
    </submittedName>
</protein>
<keyword evidence="2" id="KW-1185">Reference proteome</keyword>
<dbReference type="Pfam" id="PF08897">
    <property type="entry name" value="DUF1841"/>
    <property type="match status" value="1"/>
</dbReference>
<reference evidence="1 2" key="1">
    <citation type="submission" date="2017-11" db="EMBL/GenBank/DDBJ databases">
        <title>Genomic Encyclopedia of Type Strains, Phase III (KMG-III): the genomes of soil and plant-associated and newly described type strains.</title>
        <authorList>
            <person name="Whitman W."/>
        </authorList>
    </citation>
    <scope>NUCLEOTIDE SEQUENCE [LARGE SCALE GENOMIC DNA]</scope>
    <source>
        <strain evidence="1 2">UB-Domo-W1</strain>
    </source>
</reference>
<dbReference type="Proteomes" id="UP000229366">
    <property type="component" value="Unassembled WGS sequence"/>
</dbReference>
<dbReference type="AlphaFoldDB" id="A0A2M8VZ68"/>
<accession>A0A2M8VZ68</accession>
<evidence type="ECO:0000313" key="2">
    <source>
        <dbReference type="Proteomes" id="UP000229366"/>
    </source>
</evidence>
<dbReference type="EMBL" id="PGTX01000001">
    <property type="protein sequence ID" value="PJI83152.1"/>
    <property type="molecule type" value="Genomic_DNA"/>
</dbReference>
<gene>
    <name evidence="1" type="ORF">B0G85_0544</name>
</gene>
<evidence type="ECO:0000313" key="1">
    <source>
        <dbReference type="EMBL" id="PJI83152.1"/>
    </source>
</evidence>
<dbReference type="InterPro" id="IPR014993">
    <property type="entry name" value="DUF1841"/>
</dbReference>
<proteinExistence type="predicted"/>
<comment type="caution">
    <text evidence="1">The sequence shown here is derived from an EMBL/GenBank/DDBJ whole genome shotgun (WGS) entry which is preliminary data.</text>
</comment>
<name>A0A2M8VZ68_9BURK</name>
<sequence>MAIFNPTREEVRRFFCDTWKKKIENQILAPMEMIASDWMIQHPEYHTLLLDPESAVEQDYTPERGETNPFLHLSMHLSISEQISIDQPPGIKAISAQLWKKLGTEHESQHAIMECLGQVMWETQREGQPLSPERYLEALKKLV</sequence>